<accession>A0A9Q1JY19</accession>
<dbReference type="Proteomes" id="UP001153076">
    <property type="component" value="Unassembled WGS sequence"/>
</dbReference>
<gene>
    <name evidence="2" type="ORF">Cgig2_014135</name>
</gene>
<dbReference type="EMBL" id="JAKOGI010000561">
    <property type="protein sequence ID" value="KAJ8433087.1"/>
    <property type="molecule type" value="Genomic_DNA"/>
</dbReference>
<feature type="region of interest" description="Disordered" evidence="1">
    <location>
        <begin position="152"/>
        <end position="257"/>
    </location>
</feature>
<evidence type="ECO:0000313" key="3">
    <source>
        <dbReference type="Proteomes" id="UP001153076"/>
    </source>
</evidence>
<dbReference type="OrthoDB" id="1752359at2759"/>
<keyword evidence="3" id="KW-1185">Reference proteome</keyword>
<feature type="compositionally biased region" description="Polar residues" evidence="1">
    <location>
        <begin position="158"/>
        <end position="175"/>
    </location>
</feature>
<sequence>MLELSAVHECTAEKMRSILVDLGWSAFEAWMHIIDPVIRGAQLYRQLDEVEVKEVCAYVLSKHYLLYIMSSSCSSSGDVRGGEAGPQVEGRHPQFPNLPALIDGRVVAEVARQNKCREPKKIPYGIPIFEPGTPLMAKTKSTLRIRSPDEFLAEGTIGNPSVLPQSNPGAETTSCSSSTSSRSGSLSSAAGQSSRSSSSQGASTSASPTSSPRPSSSLPKRKNRTPRITEIVAEGTEFPGAPTRSDPQDGPRSHVPNPKAVVKMKRSALEKQYLLPTKYSFVLLEPDATMNEPPSKCIAVYRAALSYGVRFPLHPRAPKETGDLGWYCLNNGLGFMTAIEKKSKLKYWKYDFLFVCRESGWSDVPDWNEGKLI</sequence>
<dbReference type="AlphaFoldDB" id="A0A9Q1JY19"/>
<name>A0A9Q1JY19_9CARY</name>
<organism evidence="2 3">
    <name type="scientific">Carnegiea gigantea</name>
    <dbReference type="NCBI Taxonomy" id="171969"/>
    <lineage>
        <taxon>Eukaryota</taxon>
        <taxon>Viridiplantae</taxon>
        <taxon>Streptophyta</taxon>
        <taxon>Embryophyta</taxon>
        <taxon>Tracheophyta</taxon>
        <taxon>Spermatophyta</taxon>
        <taxon>Magnoliopsida</taxon>
        <taxon>eudicotyledons</taxon>
        <taxon>Gunneridae</taxon>
        <taxon>Pentapetalae</taxon>
        <taxon>Caryophyllales</taxon>
        <taxon>Cactineae</taxon>
        <taxon>Cactaceae</taxon>
        <taxon>Cactoideae</taxon>
        <taxon>Echinocereeae</taxon>
        <taxon>Carnegiea</taxon>
    </lineage>
</organism>
<feature type="compositionally biased region" description="Low complexity" evidence="1">
    <location>
        <begin position="176"/>
        <end position="218"/>
    </location>
</feature>
<comment type="caution">
    <text evidence="2">The sequence shown here is derived from an EMBL/GenBank/DDBJ whole genome shotgun (WGS) entry which is preliminary data.</text>
</comment>
<proteinExistence type="predicted"/>
<protein>
    <submittedName>
        <fullName evidence="2">Uncharacterized protein</fullName>
    </submittedName>
</protein>
<reference evidence="2" key="1">
    <citation type="submission" date="2022-04" db="EMBL/GenBank/DDBJ databases">
        <title>Carnegiea gigantea Genome sequencing and assembly v2.</title>
        <authorList>
            <person name="Copetti D."/>
            <person name="Sanderson M.J."/>
            <person name="Burquez A."/>
            <person name="Wojciechowski M.F."/>
        </authorList>
    </citation>
    <scope>NUCLEOTIDE SEQUENCE</scope>
    <source>
        <strain evidence="2">SGP5-SGP5p</strain>
        <tissue evidence="2">Aerial part</tissue>
    </source>
</reference>
<evidence type="ECO:0000256" key="1">
    <source>
        <dbReference type="SAM" id="MobiDB-lite"/>
    </source>
</evidence>
<evidence type="ECO:0000313" key="2">
    <source>
        <dbReference type="EMBL" id="KAJ8433087.1"/>
    </source>
</evidence>